<dbReference type="GO" id="GO:0009225">
    <property type="term" value="P:nucleotide-sugar metabolic process"/>
    <property type="evidence" value="ECO:0007669"/>
    <property type="project" value="TreeGrafter"/>
</dbReference>
<feature type="domain" description="PARG helical" evidence="7">
    <location>
        <begin position="231"/>
        <end position="348"/>
    </location>
</feature>
<feature type="active site" evidence="4">
    <location>
        <position position="406"/>
    </location>
</feature>
<dbReference type="GeneID" id="105888740"/>
<dbReference type="InterPro" id="IPR048362">
    <property type="entry name" value="PARG_helical"/>
</dbReference>
<evidence type="ECO:0000313" key="9">
    <source>
        <dbReference type="RefSeq" id="XP_012669939.2"/>
    </source>
</evidence>
<dbReference type="CTD" id="797792"/>
<evidence type="ECO:0000256" key="4">
    <source>
        <dbReference type="PIRSR" id="PIRSR607724-1"/>
    </source>
</evidence>
<dbReference type="Pfam" id="PF05028">
    <property type="entry name" value="PARG_cat_C"/>
    <property type="match status" value="1"/>
</dbReference>
<dbReference type="EC" id="3.2.1.143" evidence="2"/>
<dbReference type="GO" id="GO:0004649">
    <property type="term" value="F:poly(ADP-ribose) glycohydrolase activity"/>
    <property type="evidence" value="ECO:0007669"/>
    <property type="project" value="UniProtKB-EC"/>
</dbReference>
<dbReference type="RefSeq" id="XP_031433787.1">
    <property type="nucleotide sequence ID" value="XM_031577927.2"/>
</dbReference>
<dbReference type="Pfam" id="PF20811">
    <property type="entry name" value="PARG_cat_N"/>
    <property type="match status" value="1"/>
</dbReference>
<dbReference type="RefSeq" id="XP_042565225.1">
    <property type="nucleotide sequence ID" value="XM_042709291.1"/>
</dbReference>
<feature type="region of interest" description="Disordered" evidence="5">
    <location>
        <begin position="1"/>
        <end position="97"/>
    </location>
</feature>
<dbReference type="GO" id="GO:0005975">
    <property type="term" value="P:carbohydrate metabolic process"/>
    <property type="evidence" value="ECO:0007669"/>
    <property type="project" value="InterPro"/>
</dbReference>
<evidence type="ECO:0000256" key="3">
    <source>
        <dbReference type="ARBA" id="ARBA00022801"/>
    </source>
</evidence>
<evidence type="ECO:0000259" key="6">
    <source>
        <dbReference type="Pfam" id="PF05028"/>
    </source>
</evidence>
<protein>
    <recommendedName>
        <fullName evidence="2">poly(ADP-ribose) glycohydrolase</fullName>
        <ecNumber evidence="2">3.2.1.143</ecNumber>
    </recommendedName>
</protein>
<accession>A0A6P3VEK5</accession>
<feature type="compositionally biased region" description="Basic and acidic residues" evidence="5">
    <location>
        <begin position="25"/>
        <end position="45"/>
    </location>
</feature>
<organism evidence="8 9">
    <name type="scientific">Clupea harengus</name>
    <name type="common">Atlantic herring</name>
    <dbReference type="NCBI Taxonomy" id="7950"/>
    <lineage>
        <taxon>Eukaryota</taxon>
        <taxon>Metazoa</taxon>
        <taxon>Chordata</taxon>
        <taxon>Craniata</taxon>
        <taxon>Vertebrata</taxon>
        <taxon>Euteleostomi</taxon>
        <taxon>Actinopterygii</taxon>
        <taxon>Neopterygii</taxon>
        <taxon>Teleostei</taxon>
        <taxon>Clupei</taxon>
        <taxon>Clupeiformes</taxon>
        <taxon>Clupeoidei</taxon>
        <taxon>Clupeidae</taxon>
        <taxon>Clupea</taxon>
    </lineage>
</organism>
<dbReference type="GO" id="GO:0006282">
    <property type="term" value="P:regulation of DNA repair"/>
    <property type="evidence" value="ECO:0007669"/>
    <property type="project" value="InterPro"/>
</dbReference>
<sequence length="611" mass="69177">MAKKNDSSQVVSCLNHDQSCGDDVPGARDSDEQKLKTNSDRHRSLIDFSDEETSTSFVNPTPSEVEPRAVGASGSRGGGGEEEVTSGSREDSMRSETWATREELKSWHLRRAQDCKVTMGPLRYGPSHTILIDVKDFNHDGKLNTVDGRPQWDAAHVKMPYSKENIFMSKGFLLGTDKQPRWNVISKHLKKLHKGSPTVADIEKAIMSYNPQYQDSWSFAGLQRYVQTIPKQESIFSKVIPKIAELALRLPEWVKRAIPLLQRGRSHAITLSQMQIAALLANAFFCTFPHRNTTSRNAEYAEYPTINFSSLFGSTSPMVMEKLRAILQYFNTVTCEASRPSGLVTFQRCCIPDAQLPDWRGKDELLGNIRVTSEGTIEKEGKGLLQVDFACNLVGGGVLSSGLVQEEILFLMNPELIVARLFTEKLNDNECLRIKGAQQYSEYSGYSKSFEWSGSHREVLPRDDWRRLQRQIVAIDALNFKHPNEQYQKNKIKRELNKAFVGFKEEDHSPNKLPEIATGNWGCGAFHGDPILKALIQMMAAAVAKRDLVFFTFGDKHLEKNLRKIHTILTEHKLAVGDIYVMLEFYCVERARKQDLDLCSYIRTYTRNSPL</sequence>
<dbReference type="PANTHER" id="PTHR12837:SF15">
    <property type="entry name" value="POLY(ADP-RIBOSE) GLYCOHYDROLASE"/>
    <property type="match status" value="1"/>
</dbReference>
<keyword evidence="8" id="KW-1185">Reference proteome</keyword>
<evidence type="ECO:0000259" key="7">
    <source>
        <dbReference type="Pfam" id="PF20811"/>
    </source>
</evidence>
<reference evidence="9 10" key="1">
    <citation type="submission" date="2025-04" db="UniProtKB">
        <authorList>
            <consortium name="RefSeq"/>
        </authorList>
    </citation>
    <scope>IDENTIFICATION</scope>
</reference>
<feature type="compositionally biased region" description="Basic and acidic residues" evidence="5">
    <location>
        <begin position="88"/>
        <end position="97"/>
    </location>
</feature>
<feature type="active site" evidence="4">
    <location>
        <position position="407"/>
    </location>
</feature>
<evidence type="ECO:0000313" key="11">
    <source>
        <dbReference type="RefSeq" id="XP_042565225.1"/>
    </source>
</evidence>
<dbReference type="PANTHER" id="PTHR12837">
    <property type="entry name" value="POLY ADP-RIBOSE GLYCOHYDROLASE"/>
    <property type="match status" value="1"/>
</dbReference>
<dbReference type="Proteomes" id="UP000515152">
    <property type="component" value="Chromosome 12"/>
</dbReference>
<dbReference type="GO" id="GO:1990966">
    <property type="term" value="P:ATP generation from poly-ADP-D-ribose"/>
    <property type="evidence" value="ECO:0007669"/>
    <property type="project" value="TreeGrafter"/>
</dbReference>
<feature type="compositionally biased region" description="Polar residues" evidence="5">
    <location>
        <begin position="7"/>
        <end position="18"/>
    </location>
</feature>
<dbReference type="GeneTree" id="ENSGT00390000003652"/>
<evidence type="ECO:0000313" key="8">
    <source>
        <dbReference type="Proteomes" id="UP000515152"/>
    </source>
</evidence>
<comment type="similarity">
    <text evidence="1">Belongs to the poly(ADP-ribose) glycohydrolase family.</text>
</comment>
<evidence type="ECO:0000256" key="5">
    <source>
        <dbReference type="SAM" id="MobiDB-lite"/>
    </source>
</evidence>
<evidence type="ECO:0000256" key="2">
    <source>
        <dbReference type="ARBA" id="ARBA00012255"/>
    </source>
</evidence>
<dbReference type="AlphaFoldDB" id="A0A6P3VEK5"/>
<dbReference type="OrthoDB" id="1937899at2759"/>
<evidence type="ECO:0000313" key="10">
    <source>
        <dbReference type="RefSeq" id="XP_031433787.1"/>
    </source>
</evidence>
<dbReference type="KEGG" id="char:105888740"/>
<evidence type="ECO:0000256" key="1">
    <source>
        <dbReference type="ARBA" id="ARBA00009545"/>
    </source>
</evidence>
<dbReference type="GO" id="GO:0005634">
    <property type="term" value="C:nucleus"/>
    <property type="evidence" value="ECO:0007669"/>
    <property type="project" value="TreeGrafter"/>
</dbReference>
<dbReference type="RefSeq" id="XP_012669939.2">
    <property type="nucleotide sequence ID" value="XM_012814485.3"/>
</dbReference>
<feature type="active site" evidence="4">
    <location>
        <position position="388"/>
    </location>
</feature>
<gene>
    <name evidence="9 10 11" type="primary">pargl</name>
</gene>
<name>A0A6P3VEK5_CLUHA</name>
<dbReference type="InterPro" id="IPR046372">
    <property type="entry name" value="PARG_cat_C"/>
</dbReference>
<feature type="domain" description="PARG catalytic Macro" evidence="6">
    <location>
        <begin position="357"/>
        <end position="559"/>
    </location>
</feature>
<dbReference type="InterPro" id="IPR007724">
    <property type="entry name" value="Poly_GlycHdrlase"/>
</dbReference>
<proteinExistence type="inferred from homology"/>
<dbReference type="GO" id="GO:0005737">
    <property type="term" value="C:cytoplasm"/>
    <property type="evidence" value="ECO:0007669"/>
    <property type="project" value="TreeGrafter"/>
</dbReference>
<keyword evidence="3" id="KW-0378">Hydrolase</keyword>